<feature type="domain" description="Aldehyde dehydrogenase" evidence="8">
    <location>
        <begin position="7"/>
        <end position="405"/>
    </location>
</feature>
<accession>U4KPG3</accession>
<evidence type="ECO:0000313" key="10">
    <source>
        <dbReference type="Proteomes" id="UP000032740"/>
    </source>
</evidence>
<dbReference type="FunFam" id="3.40.309.10:FF:000003">
    <property type="entry name" value="Aldehyde dehydrogenase"/>
    <property type="match status" value="1"/>
</dbReference>
<keyword evidence="10" id="KW-1185">Reference proteome</keyword>
<sequence>MSEYHIRITQIKKLRKIILEKELDIKEALYKDLGKSYEESYMTEIGPVLSEISITLRKLKKWMKPKKVRTSLLTFPSKAYEIPEKYGKVLIIGPWNYPFQLIFSPLVGAISAGNDVVVKPSEYSVYTQNIIVEIIKEVFETNKVDVKTGDYKVSEELLNQRFDYIFFTGSEKVGKIVMQKAANYLTPVTLELGGKSPAIIDNVKNMELAARRIAFGKLINAGQTCIAPDYLLIKEEDKAQFIHYYKIAVEQFYGKEPLKAIHYPKIINTQHHNRLTQLMEGETILFGGNSNESKISPTILEITEDSPIMKEEIFGPILPIMTYNNLNEAISYINKNEKPLALYMFSDIKKNIDEVVNNTSFGGATINDTLMHFTNENLGFGGVGYSGMGKYHGKHSFDTFSHYKPVLVRKNWLDIKLRYLPIKRKAEKTIKTILK</sequence>
<dbReference type="PIRSF" id="PIRSF036492">
    <property type="entry name" value="ALDH"/>
    <property type="match status" value="1"/>
</dbReference>
<dbReference type="EMBL" id="FO681347">
    <property type="protein sequence ID" value="CCV64130.1"/>
    <property type="molecule type" value="Genomic_DNA"/>
</dbReference>
<proteinExistence type="inferred from homology"/>
<dbReference type="InterPro" id="IPR016162">
    <property type="entry name" value="Ald_DH_N"/>
</dbReference>
<dbReference type="InterPro" id="IPR016163">
    <property type="entry name" value="Ald_DH_C"/>
</dbReference>
<dbReference type="AlphaFoldDB" id="U4KPG3"/>
<dbReference type="InterPro" id="IPR016161">
    <property type="entry name" value="Ald_DH/histidinol_DH"/>
</dbReference>
<dbReference type="Gene3D" id="3.40.605.10">
    <property type="entry name" value="Aldehyde Dehydrogenase, Chain A, domain 1"/>
    <property type="match status" value="1"/>
</dbReference>
<reference evidence="9 10" key="1">
    <citation type="journal article" date="2013" name="J. Mol. Microbiol. Biotechnol.">
        <title>Analysis of the Complete Genomes of Acholeplasma brassicae , A. palmae and A. laidlawii and Their Comparison to the Obligate Parasites from ' Candidatus Phytoplasma'.</title>
        <authorList>
            <person name="Kube M."/>
            <person name="Siewert C."/>
            <person name="Migdoll A.M."/>
            <person name="Duduk B."/>
            <person name="Holz S."/>
            <person name="Rabus R."/>
            <person name="Seemuller E."/>
            <person name="Mitrovic J."/>
            <person name="Muller I."/>
            <person name="Buttner C."/>
            <person name="Reinhardt R."/>
        </authorList>
    </citation>
    <scope>NUCLEOTIDE SEQUENCE [LARGE SCALE GENOMIC DNA]</scope>
    <source>
        <strain evidence="9 10">J233</strain>
    </source>
</reference>
<dbReference type="InterPro" id="IPR029510">
    <property type="entry name" value="Ald_DH_CS_GLU"/>
</dbReference>
<evidence type="ECO:0000259" key="8">
    <source>
        <dbReference type="Pfam" id="PF00171"/>
    </source>
</evidence>
<evidence type="ECO:0000256" key="2">
    <source>
        <dbReference type="ARBA" id="ARBA00023002"/>
    </source>
</evidence>
<comment type="similarity">
    <text evidence="1 4 7">Belongs to the aldehyde dehydrogenase family.</text>
</comment>
<evidence type="ECO:0000256" key="4">
    <source>
        <dbReference type="PIRNR" id="PIRNR036492"/>
    </source>
</evidence>
<dbReference type="STRING" id="1318466.BN85405530"/>
<dbReference type="KEGG" id="apal:BN85405530"/>
<dbReference type="PANTHER" id="PTHR43570:SF16">
    <property type="entry name" value="ALDEHYDE DEHYDROGENASE TYPE III, ISOFORM Q"/>
    <property type="match status" value="1"/>
</dbReference>
<dbReference type="PROSITE" id="PS00687">
    <property type="entry name" value="ALDEHYDE_DEHYDR_GLU"/>
    <property type="match status" value="1"/>
</dbReference>
<keyword evidence="3" id="KW-0520">NAD</keyword>
<dbReference type="PANTHER" id="PTHR43570">
    <property type="entry name" value="ALDEHYDE DEHYDROGENASE"/>
    <property type="match status" value="1"/>
</dbReference>
<name>U4KPG3_ALTPJ</name>
<feature type="active site" evidence="5 6">
    <location>
        <position position="191"/>
    </location>
</feature>
<dbReference type="PROSITE" id="PS00070">
    <property type="entry name" value="ALDEHYDE_DEHYDR_CYS"/>
    <property type="match status" value="1"/>
</dbReference>
<dbReference type="Proteomes" id="UP000032740">
    <property type="component" value="Chromosome"/>
</dbReference>
<dbReference type="InterPro" id="IPR012394">
    <property type="entry name" value="Aldehyde_DH_NAD(P)"/>
</dbReference>
<dbReference type="InterPro" id="IPR015590">
    <property type="entry name" value="Aldehyde_DH_dom"/>
</dbReference>
<evidence type="ECO:0000256" key="7">
    <source>
        <dbReference type="RuleBase" id="RU003345"/>
    </source>
</evidence>
<dbReference type="OrthoDB" id="9762913at2"/>
<dbReference type="HOGENOM" id="CLU_005391_3_1_14"/>
<evidence type="ECO:0000256" key="1">
    <source>
        <dbReference type="ARBA" id="ARBA00009986"/>
    </source>
</evidence>
<evidence type="ECO:0000313" key="9">
    <source>
        <dbReference type="EMBL" id="CCV64130.1"/>
    </source>
</evidence>
<protein>
    <recommendedName>
        <fullName evidence="4">Aldehyde dehydrogenase</fullName>
    </recommendedName>
</protein>
<dbReference type="SUPFAM" id="SSF53720">
    <property type="entry name" value="ALDH-like"/>
    <property type="match status" value="1"/>
</dbReference>
<dbReference type="RefSeq" id="WP_026657698.1">
    <property type="nucleotide sequence ID" value="NC_022538.1"/>
</dbReference>
<gene>
    <name evidence="9" type="ORF">BN85405530</name>
</gene>
<keyword evidence="2 4" id="KW-0560">Oxidoreductase</keyword>
<dbReference type="Pfam" id="PF00171">
    <property type="entry name" value="Aldedh"/>
    <property type="match status" value="1"/>
</dbReference>
<evidence type="ECO:0000256" key="5">
    <source>
        <dbReference type="PIRSR" id="PIRSR036492-1"/>
    </source>
</evidence>
<dbReference type="InterPro" id="IPR016160">
    <property type="entry name" value="Ald_DH_CS_CYS"/>
</dbReference>
<dbReference type="FunFam" id="3.40.605.10:FF:000004">
    <property type="entry name" value="Aldehyde dehydrogenase"/>
    <property type="match status" value="1"/>
</dbReference>
<feature type="active site" evidence="5">
    <location>
        <position position="225"/>
    </location>
</feature>
<dbReference type="GO" id="GO:0004029">
    <property type="term" value="F:aldehyde dehydrogenase (NAD+) activity"/>
    <property type="evidence" value="ECO:0007669"/>
    <property type="project" value="TreeGrafter"/>
</dbReference>
<evidence type="ECO:0000256" key="6">
    <source>
        <dbReference type="PROSITE-ProRule" id="PRU10007"/>
    </source>
</evidence>
<dbReference type="GO" id="GO:0005737">
    <property type="term" value="C:cytoplasm"/>
    <property type="evidence" value="ECO:0007669"/>
    <property type="project" value="TreeGrafter"/>
</dbReference>
<dbReference type="GO" id="GO:0006081">
    <property type="term" value="P:aldehyde metabolic process"/>
    <property type="evidence" value="ECO:0007669"/>
    <property type="project" value="InterPro"/>
</dbReference>
<organism evidence="9 10">
    <name type="scientific">Alteracholeplasma palmae (strain ATCC 49389 / J233)</name>
    <name type="common">Acholeplasma palmae</name>
    <dbReference type="NCBI Taxonomy" id="1318466"/>
    <lineage>
        <taxon>Bacteria</taxon>
        <taxon>Bacillati</taxon>
        <taxon>Mycoplasmatota</taxon>
        <taxon>Mollicutes</taxon>
        <taxon>Acholeplasmatales</taxon>
        <taxon>Acholeplasmataceae</taxon>
        <taxon>Acholeplasma</taxon>
    </lineage>
</organism>
<evidence type="ECO:0000256" key="3">
    <source>
        <dbReference type="ARBA" id="ARBA00023027"/>
    </source>
</evidence>
<dbReference type="Gene3D" id="3.40.309.10">
    <property type="entry name" value="Aldehyde Dehydrogenase, Chain A, domain 2"/>
    <property type="match status" value="1"/>
</dbReference>